<keyword evidence="4" id="KW-1185">Reference proteome</keyword>
<feature type="compositionally biased region" description="Low complexity" evidence="1">
    <location>
        <begin position="126"/>
        <end position="143"/>
    </location>
</feature>
<gene>
    <name evidence="3" type="ORF">LIN78_00545</name>
</gene>
<evidence type="ECO:0000313" key="4">
    <source>
        <dbReference type="Proteomes" id="UP001165395"/>
    </source>
</evidence>
<name>A0ABS8D1I1_9NEIS</name>
<dbReference type="EMBL" id="JAJBZT010000001">
    <property type="protein sequence ID" value="MCB6182044.1"/>
    <property type="molecule type" value="Genomic_DNA"/>
</dbReference>
<proteinExistence type="predicted"/>
<comment type="caution">
    <text evidence="3">The sequence shown here is derived from an EMBL/GenBank/DDBJ whole genome shotgun (WGS) entry which is preliminary data.</text>
</comment>
<evidence type="ECO:0000313" key="3">
    <source>
        <dbReference type="EMBL" id="MCB6182044.1"/>
    </source>
</evidence>
<sequence>MKSIAITVILSAAFASLANAAEYSPYPKQGVYSGTDQQFERELTIQPNGKFTLEVMQKGKAGNLRSGSGEGKLADAPGGWDFSEGRCSMTLKRASGGMKLHVEGCSGSWGDVPFDGLYKPANGADSAANESSNSKTTASAATTGNLPSRKELLNHWMDLQVFTVAGKNITAMAKPMAGDPKLAQIEKYAQAAFIIDVSSNYAAMSANDQAKSPVNMVNIPLPKLAANEGILFQAGCTSGKLNNVIAINVSRQQGNNMQSHRTSAWMLDSSFQAKEVKPANKVKCPEISSEY</sequence>
<dbReference type="RefSeq" id="WP_227177430.1">
    <property type="nucleotide sequence ID" value="NZ_JAJBZT010000001.1"/>
</dbReference>
<evidence type="ECO:0000256" key="2">
    <source>
        <dbReference type="SAM" id="SignalP"/>
    </source>
</evidence>
<reference evidence="3" key="1">
    <citation type="submission" date="2021-10" db="EMBL/GenBank/DDBJ databases">
        <title>The complete genome sequence of Leeia sp. TBRC 13508.</title>
        <authorList>
            <person name="Charoenyingcharoen P."/>
            <person name="Yukphan P."/>
        </authorList>
    </citation>
    <scope>NUCLEOTIDE SEQUENCE</scope>
    <source>
        <strain evidence="3">TBRC 13508</strain>
    </source>
</reference>
<protein>
    <submittedName>
        <fullName evidence="3">Uncharacterized protein</fullName>
    </submittedName>
</protein>
<feature type="chain" id="PRO_5046977735" evidence="2">
    <location>
        <begin position="21"/>
        <end position="291"/>
    </location>
</feature>
<keyword evidence="2" id="KW-0732">Signal</keyword>
<evidence type="ECO:0000256" key="1">
    <source>
        <dbReference type="SAM" id="MobiDB-lite"/>
    </source>
</evidence>
<organism evidence="3 4">
    <name type="scientific">Leeia speluncae</name>
    <dbReference type="NCBI Taxonomy" id="2884804"/>
    <lineage>
        <taxon>Bacteria</taxon>
        <taxon>Pseudomonadati</taxon>
        <taxon>Pseudomonadota</taxon>
        <taxon>Betaproteobacteria</taxon>
        <taxon>Neisseriales</taxon>
        <taxon>Leeiaceae</taxon>
        <taxon>Leeia</taxon>
    </lineage>
</organism>
<dbReference type="Proteomes" id="UP001165395">
    <property type="component" value="Unassembled WGS sequence"/>
</dbReference>
<feature type="region of interest" description="Disordered" evidence="1">
    <location>
        <begin position="123"/>
        <end position="143"/>
    </location>
</feature>
<accession>A0ABS8D1I1</accession>
<feature type="signal peptide" evidence="2">
    <location>
        <begin position="1"/>
        <end position="20"/>
    </location>
</feature>